<dbReference type="Gene3D" id="3.30.460.10">
    <property type="entry name" value="Beta Polymerase, domain 2"/>
    <property type="match status" value="1"/>
</dbReference>
<organism evidence="1 2">
    <name type="scientific">Avrilella dinanensis</name>
    <dbReference type="NCBI Taxonomy" id="2008672"/>
    <lineage>
        <taxon>Bacteria</taxon>
        <taxon>Pseudomonadati</taxon>
        <taxon>Bacteroidota</taxon>
        <taxon>Flavobacteriia</taxon>
        <taxon>Flavobacteriales</taxon>
        <taxon>Flavobacteriaceae</taxon>
        <taxon>Avrilella</taxon>
    </lineage>
</organism>
<evidence type="ECO:0000313" key="2">
    <source>
        <dbReference type="Proteomes" id="UP000231960"/>
    </source>
</evidence>
<dbReference type="AlphaFoldDB" id="A0A2M9R4J8"/>
<comment type="caution">
    <text evidence="1">The sequence shown here is derived from an EMBL/GenBank/DDBJ whole genome shotgun (WGS) entry which is preliminary data.</text>
</comment>
<sequence length="202" mass="24126">MKIAFEKYNPKWAIDFKIIKEELLQLIGFLNPRIEHIGSTSVEGLSAKPIIDILVGVNDETDLEKTISPLLNNNHNYIYYECFNEIMPYRRLFTKFKINPEELSISKIITDRNKIPASTEEFKCRLSNIHILPYDSEHWIRHIAFRDYLRVHPDIKNQYQSLKEELIKQEWRDVPEYNGGKDKFIKTEEKKAIDWYKNLNKH</sequence>
<dbReference type="PANTHER" id="PTHR34822:SF1">
    <property type="entry name" value="GRPB FAMILY PROTEIN"/>
    <property type="match status" value="1"/>
</dbReference>
<dbReference type="InterPro" id="IPR043519">
    <property type="entry name" value="NT_sf"/>
</dbReference>
<accession>A0A2M9R4J8</accession>
<gene>
    <name evidence="1" type="ORF">CDL10_03990</name>
</gene>
<dbReference type="EMBL" id="NIPO01000001">
    <property type="protein sequence ID" value="PJR03777.1"/>
    <property type="molecule type" value="Genomic_DNA"/>
</dbReference>
<keyword evidence="2" id="KW-1185">Reference proteome</keyword>
<dbReference type="Pfam" id="PF04229">
    <property type="entry name" value="GrpB"/>
    <property type="match status" value="1"/>
</dbReference>
<name>A0A2M9R4J8_9FLAO</name>
<dbReference type="PANTHER" id="PTHR34822">
    <property type="entry name" value="GRPB DOMAIN PROTEIN (AFU_ORTHOLOGUE AFUA_1G01530)"/>
    <property type="match status" value="1"/>
</dbReference>
<dbReference type="OrthoDB" id="9799092at2"/>
<dbReference type="SUPFAM" id="SSF81301">
    <property type="entry name" value="Nucleotidyltransferase"/>
    <property type="match status" value="1"/>
</dbReference>
<dbReference type="InterPro" id="IPR007344">
    <property type="entry name" value="GrpB/CoaE"/>
</dbReference>
<protein>
    <recommendedName>
        <fullName evidence="3">GrpB family protein</fullName>
    </recommendedName>
</protein>
<dbReference type="RefSeq" id="WP_100677345.1">
    <property type="nucleotide sequence ID" value="NZ_NIPO01000001.1"/>
</dbReference>
<reference evidence="1 2" key="1">
    <citation type="submission" date="2017-06" db="EMBL/GenBank/DDBJ databases">
        <title>Description of Avrilella dinanensis gen. nov. sp. nov.</title>
        <authorList>
            <person name="Leyer C."/>
            <person name="Sassi M."/>
            <person name="Minet J."/>
            <person name="Kayal S."/>
            <person name="Cattoir V."/>
        </authorList>
    </citation>
    <scope>NUCLEOTIDE SEQUENCE [LARGE SCALE GENOMIC DNA]</scope>
    <source>
        <strain evidence="1 2">UR159</strain>
    </source>
</reference>
<proteinExistence type="predicted"/>
<evidence type="ECO:0008006" key="3">
    <source>
        <dbReference type="Google" id="ProtNLM"/>
    </source>
</evidence>
<dbReference type="Proteomes" id="UP000231960">
    <property type="component" value="Unassembled WGS sequence"/>
</dbReference>
<evidence type="ECO:0000313" key="1">
    <source>
        <dbReference type="EMBL" id="PJR03777.1"/>
    </source>
</evidence>